<proteinExistence type="predicted"/>
<feature type="domain" description="DUF4476" evidence="2">
    <location>
        <begin position="146"/>
        <end position="229"/>
    </location>
</feature>
<evidence type="ECO:0000313" key="4">
    <source>
        <dbReference type="Proteomes" id="UP000435357"/>
    </source>
</evidence>
<protein>
    <submittedName>
        <fullName evidence="3">DUF4476 domain-containing protein</fullName>
    </submittedName>
</protein>
<organism evidence="3 4">
    <name type="scientific">Salibacter halophilus</name>
    <dbReference type="NCBI Taxonomy" id="1803916"/>
    <lineage>
        <taxon>Bacteria</taxon>
        <taxon>Pseudomonadati</taxon>
        <taxon>Bacteroidota</taxon>
        <taxon>Flavobacteriia</taxon>
        <taxon>Flavobacteriales</taxon>
        <taxon>Salibacteraceae</taxon>
        <taxon>Salibacter</taxon>
    </lineage>
</organism>
<reference evidence="3 4" key="1">
    <citation type="submission" date="2019-09" db="EMBL/GenBank/DDBJ databases">
        <title>Genomes of Cryomorphaceae.</title>
        <authorList>
            <person name="Bowman J.P."/>
        </authorList>
    </citation>
    <scope>NUCLEOTIDE SEQUENCE [LARGE SCALE GENOMIC DNA]</scope>
    <source>
        <strain evidence="3 4">KCTC 52047</strain>
    </source>
</reference>
<evidence type="ECO:0000313" key="3">
    <source>
        <dbReference type="EMBL" id="KAB1064501.1"/>
    </source>
</evidence>
<dbReference type="Pfam" id="PF14771">
    <property type="entry name" value="DUF4476"/>
    <property type="match status" value="1"/>
</dbReference>
<dbReference type="AlphaFoldDB" id="A0A6N6M4V3"/>
<dbReference type="EMBL" id="WACR01000005">
    <property type="protein sequence ID" value="KAB1064501.1"/>
    <property type="molecule type" value="Genomic_DNA"/>
</dbReference>
<dbReference type="InterPro" id="IPR028011">
    <property type="entry name" value="DUF4476"/>
</dbReference>
<sequence length="237" mass="27771">MNRLHKLSTTLIIFIFSVMVGSAQPTTITVQSNIEHPFYLYLNGEQINKIPTSKVEAHDLVLTDYQIRIEFRDITQPILKETVKPKSGKNSIYKVKIDTLKKQHRLELYETLKPSDVSEFSESYYHMPDYEGKLGCAWPVDESVHEDLLNNLKGQEIEAPMLFKIRSFVSSRCLTVDQFKPILALVEEEHEKEELAEFAYSYLYDRENFSELYSEFQYSQTVADIKRYIQKHTGNRR</sequence>
<keyword evidence="1" id="KW-0732">Signal</keyword>
<evidence type="ECO:0000256" key="1">
    <source>
        <dbReference type="SAM" id="SignalP"/>
    </source>
</evidence>
<comment type="caution">
    <text evidence="3">The sequence shown here is derived from an EMBL/GenBank/DDBJ whole genome shotgun (WGS) entry which is preliminary data.</text>
</comment>
<dbReference type="OrthoDB" id="1033069at2"/>
<keyword evidence="4" id="KW-1185">Reference proteome</keyword>
<evidence type="ECO:0000259" key="2">
    <source>
        <dbReference type="Pfam" id="PF14771"/>
    </source>
</evidence>
<dbReference type="Proteomes" id="UP000435357">
    <property type="component" value="Unassembled WGS sequence"/>
</dbReference>
<name>A0A6N6M4V3_9FLAO</name>
<accession>A0A6N6M4V3</accession>
<feature type="chain" id="PRO_5027072175" evidence="1">
    <location>
        <begin position="24"/>
        <end position="237"/>
    </location>
</feature>
<gene>
    <name evidence="3" type="ORF">F3059_07330</name>
</gene>
<feature type="signal peptide" evidence="1">
    <location>
        <begin position="1"/>
        <end position="23"/>
    </location>
</feature>